<protein>
    <submittedName>
        <fullName evidence="1">Uncharacterized protein</fullName>
    </submittedName>
</protein>
<organism evidence="1 2">
    <name type="scientific">Tanacetum coccineum</name>
    <dbReference type="NCBI Taxonomy" id="301880"/>
    <lineage>
        <taxon>Eukaryota</taxon>
        <taxon>Viridiplantae</taxon>
        <taxon>Streptophyta</taxon>
        <taxon>Embryophyta</taxon>
        <taxon>Tracheophyta</taxon>
        <taxon>Spermatophyta</taxon>
        <taxon>Magnoliopsida</taxon>
        <taxon>eudicotyledons</taxon>
        <taxon>Gunneridae</taxon>
        <taxon>Pentapetalae</taxon>
        <taxon>asterids</taxon>
        <taxon>campanulids</taxon>
        <taxon>Asterales</taxon>
        <taxon>Asteraceae</taxon>
        <taxon>Asteroideae</taxon>
        <taxon>Anthemideae</taxon>
        <taxon>Anthemidinae</taxon>
        <taxon>Tanacetum</taxon>
    </lineage>
</organism>
<comment type="caution">
    <text evidence="1">The sequence shown here is derived from an EMBL/GenBank/DDBJ whole genome shotgun (WGS) entry which is preliminary data.</text>
</comment>
<dbReference type="EMBL" id="BQNB010010372">
    <property type="protein sequence ID" value="GJS76399.1"/>
    <property type="molecule type" value="Genomic_DNA"/>
</dbReference>
<evidence type="ECO:0000313" key="2">
    <source>
        <dbReference type="Proteomes" id="UP001151760"/>
    </source>
</evidence>
<dbReference type="Proteomes" id="UP001151760">
    <property type="component" value="Unassembled WGS sequence"/>
</dbReference>
<accession>A0ABQ4YF86</accession>
<gene>
    <name evidence="1" type="ORF">Tco_0726280</name>
</gene>
<proteinExistence type="predicted"/>
<reference evidence="1" key="1">
    <citation type="journal article" date="2022" name="Int. J. Mol. Sci.">
        <title>Draft Genome of Tanacetum Coccineum: Genomic Comparison of Closely Related Tanacetum-Family Plants.</title>
        <authorList>
            <person name="Yamashiro T."/>
            <person name="Shiraishi A."/>
            <person name="Nakayama K."/>
            <person name="Satake H."/>
        </authorList>
    </citation>
    <scope>NUCLEOTIDE SEQUENCE</scope>
</reference>
<sequence length="111" mass="12912">GLEYNLEECYKVVTNRLDWTNPEGHKYPFDLSKTLPLIEVQSRQVVLADYFINNDLEYLKGGSLSRKYTTSTTKTKGAKYDTIEGIEYMVQTLWSPMKVTYDKYALWGISH</sequence>
<name>A0ABQ4YF86_9ASTR</name>
<reference evidence="1" key="2">
    <citation type="submission" date="2022-01" db="EMBL/GenBank/DDBJ databases">
        <authorList>
            <person name="Yamashiro T."/>
            <person name="Shiraishi A."/>
            <person name="Satake H."/>
            <person name="Nakayama K."/>
        </authorList>
    </citation>
    <scope>NUCLEOTIDE SEQUENCE</scope>
</reference>
<feature type="non-terminal residue" evidence="1">
    <location>
        <position position="1"/>
    </location>
</feature>
<evidence type="ECO:0000313" key="1">
    <source>
        <dbReference type="EMBL" id="GJS76399.1"/>
    </source>
</evidence>
<keyword evidence="2" id="KW-1185">Reference proteome</keyword>